<reference evidence="1 2" key="1">
    <citation type="journal article" date="2024" name="Nat. Commun.">
        <title>Phylogenomics reveals the evolutionary origins of lichenization in chlorophyte algae.</title>
        <authorList>
            <person name="Puginier C."/>
            <person name="Libourel C."/>
            <person name="Otte J."/>
            <person name="Skaloud P."/>
            <person name="Haon M."/>
            <person name="Grisel S."/>
            <person name="Petersen M."/>
            <person name="Berrin J.G."/>
            <person name="Delaux P.M."/>
            <person name="Dal Grande F."/>
            <person name="Keller J."/>
        </authorList>
    </citation>
    <scope>NUCLEOTIDE SEQUENCE [LARGE SCALE GENOMIC DNA]</scope>
    <source>
        <strain evidence="1 2">SAG 2523</strain>
    </source>
</reference>
<gene>
    <name evidence="1" type="ORF">WJX84_004002</name>
</gene>
<protein>
    <submittedName>
        <fullName evidence="1">Uncharacterized protein</fullName>
    </submittedName>
</protein>
<proteinExistence type="predicted"/>
<keyword evidence="2" id="KW-1185">Reference proteome</keyword>
<evidence type="ECO:0000313" key="2">
    <source>
        <dbReference type="Proteomes" id="UP001485043"/>
    </source>
</evidence>
<name>A0AAW1T206_9CHLO</name>
<comment type="caution">
    <text evidence="1">The sequence shown here is derived from an EMBL/GenBank/DDBJ whole genome shotgun (WGS) entry which is preliminary data.</text>
</comment>
<dbReference type="AlphaFoldDB" id="A0AAW1T206"/>
<sequence>MQAGNASGDPVAARALLQPAMLPSCCPFRVVVSCEHSSVEIKLALPFSACGSQSKYRSPVSASSRMLGMRSCQPPRFSKQFVIVVVSGVVSVSGAYFLKAYSLPGKVDRLKEDADNSFEAVHRSLEKVESKFDKLSAETAEYRRELAVIRGGFRILLDKIPPPKK</sequence>
<evidence type="ECO:0000313" key="1">
    <source>
        <dbReference type="EMBL" id="KAK9862908.1"/>
    </source>
</evidence>
<accession>A0AAW1T206</accession>
<dbReference type="Proteomes" id="UP001485043">
    <property type="component" value="Unassembled WGS sequence"/>
</dbReference>
<dbReference type="EMBL" id="JALJOV010000540">
    <property type="protein sequence ID" value="KAK9862908.1"/>
    <property type="molecule type" value="Genomic_DNA"/>
</dbReference>
<organism evidence="1 2">
    <name type="scientific">Apatococcus fuscideae</name>
    <dbReference type="NCBI Taxonomy" id="2026836"/>
    <lineage>
        <taxon>Eukaryota</taxon>
        <taxon>Viridiplantae</taxon>
        <taxon>Chlorophyta</taxon>
        <taxon>core chlorophytes</taxon>
        <taxon>Trebouxiophyceae</taxon>
        <taxon>Chlorellales</taxon>
        <taxon>Chlorellaceae</taxon>
        <taxon>Apatococcus</taxon>
    </lineage>
</organism>